<evidence type="ECO:0000256" key="4">
    <source>
        <dbReference type="ARBA" id="ARBA00032089"/>
    </source>
</evidence>
<keyword evidence="8" id="KW-1185">Reference proteome</keyword>
<dbReference type="PANTHER" id="PTHR34138:SF1">
    <property type="entry name" value="CELL SHAPE-DETERMINING PROTEIN MREC"/>
    <property type="match status" value="1"/>
</dbReference>
<comment type="function">
    <text evidence="5">Involved in formation and maintenance of cell shape.</text>
</comment>
<gene>
    <name evidence="7" type="primary">mreC</name>
    <name evidence="7" type="ORF">GCM10009433_03470</name>
</gene>
<dbReference type="InterPro" id="IPR042177">
    <property type="entry name" value="Cell/Rod_1"/>
</dbReference>
<proteinExistence type="inferred from homology"/>
<evidence type="ECO:0000256" key="1">
    <source>
        <dbReference type="ARBA" id="ARBA00009369"/>
    </source>
</evidence>
<name>A0ABP3V9G5_9FLAO</name>
<dbReference type="Gene3D" id="2.40.10.340">
    <property type="entry name" value="Rod shape-determining protein MreC, domain 1"/>
    <property type="match status" value="1"/>
</dbReference>
<evidence type="ECO:0000256" key="5">
    <source>
        <dbReference type="PIRNR" id="PIRNR038471"/>
    </source>
</evidence>
<comment type="similarity">
    <text evidence="1 5">Belongs to the MreC family.</text>
</comment>
<dbReference type="InterPro" id="IPR042175">
    <property type="entry name" value="Cell/Rod_MreC_2"/>
</dbReference>
<keyword evidence="3 5" id="KW-0133">Cell shape</keyword>
<dbReference type="InterPro" id="IPR055342">
    <property type="entry name" value="MreC_beta-barrel_core"/>
</dbReference>
<accession>A0ABP3V9G5</accession>
<evidence type="ECO:0000259" key="6">
    <source>
        <dbReference type="Pfam" id="PF04085"/>
    </source>
</evidence>
<dbReference type="InterPro" id="IPR007221">
    <property type="entry name" value="MreC"/>
</dbReference>
<comment type="caution">
    <text evidence="7">The sequence shown here is derived from an EMBL/GenBank/DDBJ whole genome shotgun (WGS) entry which is preliminary data.</text>
</comment>
<evidence type="ECO:0000313" key="7">
    <source>
        <dbReference type="EMBL" id="GAA0752456.1"/>
    </source>
</evidence>
<feature type="domain" description="Rod shape-determining protein MreC beta-barrel core" evidence="6">
    <location>
        <begin position="110"/>
        <end position="258"/>
    </location>
</feature>
<dbReference type="PIRSF" id="PIRSF038471">
    <property type="entry name" value="MreC"/>
    <property type="match status" value="1"/>
</dbReference>
<sequence>MQQIILFLIKNKTGLVFIILMTIALGLTFKAHTYHNSKVVSSANFVTGNVLETSEGISQYFGLKTQNEILAEENEVLRKKLLNLSPSEDTLEPKLDFITDTLYRIQKSTVVSNYYDKIDNFLLIKGGVKDSIKEDLGVISSKGIVGIIENVSQEFSRVISILNTNTSINAQLKKTNHFGTLTWDGKNPNILSLVDVPRSAPVKVGDTITTGGRSLIFPENVPIGIISKYELDENVGYYNISVKLFNDMTNLKHVYVIENTRREEAYKLLNPEQP</sequence>
<dbReference type="Pfam" id="PF04085">
    <property type="entry name" value="MreC"/>
    <property type="match status" value="1"/>
</dbReference>
<organism evidence="7 8">
    <name type="scientific">Psychroflexus lacisalsi</name>
    <dbReference type="NCBI Taxonomy" id="503928"/>
    <lineage>
        <taxon>Bacteria</taxon>
        <taxon>Pseudomonadati</taxon>
        <taxon>Bacteroidota</taxon>
        <taxon>Flavobacteriia</taxon>
        <taxon>Flavobacteriales</taxon>
        <taxon>Flavobacteriaceae</taxon>
        <taxon>Psychroflexus</taxon>
    </lineage>
</organism>
<evidence type="ECO:0000256" key="2">
    <source>
        <dbReference type="ARBA" id="ARBA00013855"/>
    </source>
</evidence>
<reference evidence="8" key="1">
    <citation type="journal article" date="2019" name="Int. J. Syst. Evol. Microbiol.">
        <title>The Global Catalogue of Microorganisms (GCM) 10K type strain sequencing project: providing services to taxonomists for standard genome sequencing and annotation.</title>
        <authorList>
            <consortium name="The Broad Institute Genomics Platform"/>
            <consortium name="The Broad Institute Genome Sequencing Center for Infectious Disease"/>
            <person name="Wu L."/>
            <person name="Ma J."/>
        </authorList>
    </citation>
    <scope>NUCLEOTIDE SEQUENCE [LARGE SCALE GENOMIC DNA]</scope>
    <source>
        <strain evidence="8">JCM 16231</strain>
    </source>
</reference>
<dbReference type="EMBL" id="BAAAGG010000004">
    <property type="protein sequence ID" value="GAA0752456.1"/>
    <property type="molecule type" value="Genomic_DNA"/>
</dbReference>
<protein>
    <recommendedName>
        <fullName evidence="2 5">Cell shape-determining protein MreC</fullName>
    </recommendedName>
    <alternativeName>
        <fullName evidence="4 5">Cell shape protein MreC</fullName>
    </alternativeName>
</protein>
<dbReference type="NCBIfam" id="NF010532">
    <property type="entry name" value="PRK13922.9-3"/>
    <property type="match status" value="1"/>
</dbReference>
<dbReference type="PANTHER" id="PTHR34138">
    <property type="entry name" value="CELL SHAPE-DETERMINING PROTEIN MREC"/>
    <property type="match status" value="1"/>
</dbReference>
<dbReference type="RefSeq" id="WP_224455468.1">
    <property type="nucleotide sequence ID" value="NZ_BAAAGG010000004.1"/>
</dbReference>
<evidence type="ECO:0000313" key="8">
    <source>
        <dbReference type="Proteomes" id="UP001500185"/>
    </source>
</evidence>
<dbReference type="Proteomes" id="UP001500185">
    <property type="component" value="Unassembled WGS sequence"/>
</dbReference>
<dbReference type="Gene3D" id="2.40.10.350">
    <property type="entry name" value="Rod shape-determining protein MreC, domain 2"/>
    <property type="match status" value="1"/>
</dbReference>
<evidence type="ECO:0000256" key="3">
    <source>
        <dbReference type="ARBA" id="ARBA00022960"/>
    </source>
</evidence>